<dbReference type="RefSeq" id="WP_316662034.1">
    <property type="nucleotide sequence ID" value="NZ_JAWHTF010000003.1"/>
</dbReference>
<evidence type="ECO:0000313" key="3">
    <source>
        <dbReference type="Proteomes" id="UP001268651"/>
    </source>
</evidence>
<feature type="signal peptide" evidence="1">
    <location>
        <begin position="1"/>
        <end position="23"/>
    </location>
</feature>
<dbReference type="EMBL" id="JAWHTF010000003">
    <property type="protein sequence ID" value="MDU8886092.1"/>
    <property type="molecule type" value="Genomic_DNA"/>
</dbReference>
<feature type="chain" id="PRO_5045646940" evidence="1">
    <location>
        <begin position="24"/>
        <end position="114"/>
    </location>
</feature>
<dbReference type="Proteomes" id="UP001268651">
    <property type="component" value="Unassembled WGS sequence"/>
</dbReference>
<evidence type="ECO:0000313" key="2">
    <source>
        <dbReference type="EMBL" id="MDU8886092.1"/>
    </source>
</evidence>
<comment type="caution">
    <text evidence="2">The sequence shown here is derived from an EMBL/GenBank/DDBJ whole genome shotgun (WGS) entry which is preliminary data.</text>
</comment>
<keyword evidence="1" id="KW-0732">Signal</keyword>
<sequence>MKTLKSMLLIAVITLGSLFSANATESATAIESKAITSEIGELLKKPSFTVENEVQAYVRLVLNENNEMVVLFVNSENELINNYIKSRLNYKKVSKNFTNKDQEYIVPVRITPSK</sequence>
<accession>A0ABU3U6Y4</accession>
<reference evidence="2 3" key="1">
    <citation type="submission" date="2023-10" db="EMBL/GenBank/DDBJ databases">
        <title>Marimonas sp. nov. isolated from tidal mud flat.</title>
        <authorList>
            <person name="Jaincy N.J."/>
            <person name="Srinivasan S."/>
            <person name="Lee S.-S."/>
        </authorList>
    </citation>
    <scope>NUCLEOTIDE SEQUENCE [LARGE SCALE GENOMIC DNA]</scope>
    <source>
        <strain evidence="2 3">MJ-SS3</strain>
    </source>
</reference>
<keyword evidence="3" id="KW-1185">Reference proteome</keyword>
<protein>
    <submittedName>
        <fullName evidence="2">Uncharacterized protein</fullName>
    </submittedName>
</protein>
<organism evidence="2 3">
    <name type="scientific">Gilvirhabdus luticola</name>
    <dbReference type="NCBI Taxonomy" id="3079858"/>
    <lineage>
        <taxon>Bacteria</taxon>
        <taxon>Pseudomonadati</taxon>
        <taxon>Bacteroidota</taxon>
        <taxon>Flavobacteriia</taxon>
        <taxon>Flavobacteriales</taxon>
        <taxon>Flavobacteriaceae</taxon>
        <taxon>Gilvirhabdus</taxon>
    </lineage>
</organism>
<proteinExistence type="predicted"/>
<gene>
    <name evidence="2" type="ORF">RXV94_07965</name>
</gene>
<evidence type="ECO:0000256" key="1">
    <source>
        <dbReference type="SAM" id="SignalP"/>
    </source>
</evidence>
<name>A0ABU3U6Y4_9FLAO</name>